<protein>
    <recommendedName>
        <fullName evidence="3">Sec-independent protein translocase protein TatB</fullName>
    </recommendedName>
</protein>
<proteinExistence type="predicted"/>
<evidence type="ECO:0000313" key="1">
    <source>
        <dbReference type="EMBL" id="GAA4944405.1"/>
    </source>
</evidence>
<organism evidence="1 2">
    <name type="scientific">Streptomonospora halophila</name>
    <dbReference type="NCBI Taxonomy" id="427369"/>
    <lineage>
        <taxon>Bacteria</taxon>
        <taxon>Bacillati</taxon>
        <taxon>Actinomycetota</taxon>
        <taxon>Actinomycetes</taxon>
        <taxon>Streptosporangiales</taxon>
        <taxon>Nocardiopsidaceae</taxon>
        <taxon>Streptomonospora</taxon>
    </lineage>
</organism>
<accession>A0ABP9GIT5</accession>
<comment type="caution">
    <text evidence="1">The sequence shown here is derived from an EMBL/GenBank/DDBJ whole genome shotgun (WGS) entry which is preliminary data.</text>
</comment>
<dbReference type="RefSeq" id="WP_345557009.1">
    <property type="nucleotide sequence ID" value="NZ_BAABIK010000015.1"/>
</dbReference>
<name>A0ABP9GIT5_9ACTN</name>
<keyword evidence="2" id="KW-1185">Reference proteome</keyword>
<evidence type="ECO:0008006" key="3">
    <source>
        <dbReference type="Google" id="ProtNLM"/>
    </source>
</evidence>
<dbReference type="EMBL" id="BAABIK010000015">
    <property type="protein sequence ID" value="GAA4944405.1"/>
    <property type="molecule type" value="Genomic_DNA"/>
</dbReference>
<dbReference type="Proteomes" id="UP001499993">
    <property type="component" value="Unassembled WGS sequence"/>
</dbReference>
<evidence type="ECO:0000313" key="2">
    <source>
        <dbReference type="Proteomes" id="UP001499993"/>
    </source>
</evidence>
<gene>
    <name evidence="1" type="ORF">GCM10023224_29270</name>
</gene>
<reference evidence="2" key="1">
    <citation type="journal article" date="2019" name="Int. J. Syst. Evol. Microbiol.">
        <title>The Global Catalogue of Microorganisms (GCM) 10K type strain sequencing project: providing services to taxonomists for standard genome sequencing and annotation.</title>
        <authorList>
            <consortium name="The Broad Institute Genomics Platform"/>
            <consortium name="The Broad Institute Genome Sequencing Center for Infectious Disease"/>
            <person name="Wu L."/>
            <person name="Ma J."/>
        </authorList>
    </citation>
    <scope>NUCLEOTIDE SEQUENCE [LARGE SCALE GENOMIC DNA]</scope>
    <source>
        <strain evidence="2">JCM 18123</strain>
    </source>
</reference>
<sequence>MVDQVLIAIAAAVAGKAVEPMAEQAVSALRGLRKAVIERFRDDPEARGALEAAQIDNEDGEAVEALAGHLDSAAASDPAIGRLTEELRPHFGAAEGGVVNTVQGDVSGTVVQARDIHGGVRFDRP</sequence>